<feature type="transmembrane region" description="Helical" evidence="1">
    <location>
        <begin position="20"/>
        <end position="37"/>
    </location>
</feature>
<proteinExistence type="predicted"/>
<dbReference type="STRING" id="1325130.HFN_0201"/>
<dbReference type="RefSeq" id="WP_023948200.1">
    <property type="nucleotide sequence ID" value="NZ_BASD01000014.1"/>
</dbReference>
<keyword evidence="1" id="KW-0472">Membrane</keyword>
<evidence type="ECO:0000256" key="1">
    <source>
        <dbReference type="SAM" id="Phobius"/>
    </source>
</evidence>
<name>T1CYR2_9HELI</name>
<sequence length="40" mass="4572">MFEFLLDFALDSLESSLDSLVDFALLFCGFCFMFHLGDSQ</sequence>
<evidence type="ECO:0000313" key="2">
    <source>
        <dbReference type="EMBL" id="GAD19070.1"/>
    </source>
</evidence>
<dbReference type="Proteomes" id="UP000018143">
    <property type="component" value="Unassembled WGS sequence"/>
</dbReference>
<evidence type="ECO:0000313" key="3">
    <source>
        <dbReference type="Proteomes" id="UP000018143"/>
    </source>
</evidence>
<dbReference type="EMBL" id="BASD01000014">
    <property type="protein sequence ID" value="GAD19070.1"/>
    <property type="molecule type" value="Genomic_DNA"/>
</dbReference>
<protein>
    <submittedName>
        <fullName evidence="2">Uncharacterized protein</fullName>
    </submittedName>
</protein>
<keyword evidence="3" id="KW-1185">Reference proteome</keyword>
<keyword evidence="1" id="KW-0812">Transmembrane</keyword>
<keyword evidence="1" id="KW-1133">Transmembrane helix</keyword>
<gene>
    <name evidence="2" type="ORF">HFN_0201</name>
</gene>
<comment type="caution">
    <text evidence="2">The sequence shown here is derived from an EMBL/GenBank/DDBJ whole genome shotgun (WGS) entry which is preliminary data.</text>
</comment>
<dbReference type="AlphaFoldDB" id="T1CYR2"/>
<reference evidence="2 3" key="1">
    <citation type="journal article" date="2013" name="Genome Announc.">
        <title>Draft Genome Sequence of Helicobacter fennelliae Strain MRY12-0050, Isolated from a Bacteremia Patient.</title>
        <authorList>
            <person name="Rimbara E."/>
            <person name="Matsui M."/>
            <person name="Mori S."/>
            <person name="Suzuki S."/>
            <person name="Suzuki M."/>
            <person name="Kim H."/>
            <person name="Sekizuka T."/>
            <person name="Kuroda M."/>
            <person name="Shibayama K."/>
        </authorList>
    </citation>
    <scope>NUCLEOTIDE SEQUENCE [LARGE SCALE GENOMIC DNA]</scope>
    <source>
        <strain evidence="2 3">MRY12-0050</strain>
    </source>
</reference>
<organism evidence="2 3">
    <name type="scientific">Helicobacter fennelliae MRY12-0050</name>
    <dbReference type="NCBI Taxonomy" id="1325130"/>
    <lineage>
        <taxon>Bacteria</taxon>
        <taxon>Pseudomonadati</taxon>
        <taxon>Campylobacterota</taxon>
        <taxon>Epsilonproteobacteria</taxon>
        <taxon>Campylobacterales</taxon>
        <taxon>Helicobacteraceae</taxon>
        <taxon>Helicobacter</taxon>
    </lineage>
</organism>
<accession>T1CYR2</accession>